<feature type="domain" description="BAAT/Acyl-CoA thioester hydrolase C-terminal" evidence="4">
    <location>
        <begin position="322"/>
        <end position="426"/>
    </location>
</feature>
<sequence>MSIQLHVDIPDGLIDLARTIRAQGLAPGVARLTATLTHADGSLWRSTATFAVADNGELDLTSAVPLAGDWQESEPMAPVWSLRQTARPRDPALSDGIQPHHIRLQIADAAGASASTEIIQRYLAPGVIRREVRENGLSGTLFLPRTAGPHPVVIVLNGSGGGTPEQQAALLAAQGYIGFALAYFKAPGRPDYISATPLEYFKQALDWVIDELQPKAGFIAVAGHSRGGELALLLGATFPERVAAVIGYVPSAVINGTLRAGRPEEPRDATAWTWRGESLPNLWQGNPLADWHAFDHPPQPGAPIRQAPAFLTAERHPQSLAAARIPVERIAGPLLLISGTDDGFWPSTAYCERIAADLQAKSHGWPVEHVRNEGAGHAIGFPFVPTTEIARVHPVAGVVIDGGGTPLANARARCHSWRRVLAFLSAARAAHEGKL</sequence>
<evidence type="ECO:0000259" key="3">
    <source>
        <dbReference type="Pfam" id="PF04775"/>
    </source>
</evidence>
<organism evidence="5 6">
    <name type="scientific">Biostraticola tofi</name>
    <dbReference type="NCBI Taxonomy" id="466109"/>
    <lineage>
        <taxon>Bacteria</taxon>
        <taxon>Pseudomonadati</taxon>
        <taxon>Pseudomonadota</taxon>
        <taxon>Gammaproteobacteria</taxon>
        <taxon>Enterobacterales</taxon>
        <taxon>Bruguierivoracaceae</taxon>
        <taxon>Biostraticola</taxon>
    </lineage>
</organism>
<comment type="caution">
    <text evidence="5">The sequence shown here is derived from an EMBL/GenBank/DDBJ whole genome shotgun (WGS) entry which is preliminary data.</text>
</comment>
<dbReference type="PANTHER" id="PTHR10824:SF4">
    <property type="entry name" value="ACYL-COENZYME A THIOESTERASE 1-LIKE"/>
    <property type="match status" value="1"/>
</dbReference>
<dbReference type="InterPro" id="IPR006862">
    <property type="entry name" value="Thio_Ohase/aa_AcTrfase"/>
</dbReference>
<feature type="active site" description="Charge relay system" evidence="2">
    <location>
        <position position="225"/>
    </location>
</feature>
<keyword evidence="6" id="KW-1185">Reference proteome</keyword>
<dbReference type="AlphaFoldDB" id="A0A4R3Z1Q6"/>
<keyword evidence="5" id="KW-0378">Hydrolase</keyword>
<dbReference type="GO" id="GO:0016740">
    <property type="term" value="F:transferase activity"/>
    <property type="evidence" value="ECO:0007669"/>
    <property type="project" value="UniProtKB-KW"/>
</dbReference>
<evidence type="ECO:0000259" key="4">
    <source>
        <dbReference type="Pfam" id="PF08840"/>
    </source>
</evidence>
<protein>
    <submittedName>
        <fullName evidence="5">Acyl-CoA thioester hydrolase/bile acid acetyltransferase-like protein</fullName>
    </submittedName>
</protein>
<evidence type="ECO:0000256" key="2">
    <source>
        <dbReference type="PIRSR" id="PIRSR016521-1"/>
    </source>
</evidence>
<feature type="domain" description="Acyl-CoA thioester hydrolase/bile acid-CoA amino acid N-acetyltransferase" evidence="3">
    <location>
        <begin position="19"/>
        <end position="134"/>
    </location>
</feature>
<feature type="active site" description="Charge relay system" evidence="2">
    <location>
        <position position="342"/>
    </location>
</feature>
<gene>
    <name evidence="5" type="ORF">EDC52_102158</name>
</gene>
<dbReference type="RefSeq" id="WP_131864238.1">
    <property type="nucleotide sequence ID" value="NZ_SMCR01000002.1"/>
</dbReference>
<dbReference type="GO" id="GO:0006631">
    <property type="term" value="P:fatty acid metabolic process"/>
    <property type="evidence" value="ECO:0007669"/>
    <property type="project" value="TreeGrafter"/>
</dbReference>
<accession>A0A4R3Z1Q6</accession>
<dbReference type="Pfam" id="PF04775">
    <property type="entry name" value="Bile_Hydr_Trans"/>
    <property type="match status" value="1"/>
</dbReference>
<evidence type="ECO:0000313" key="6">
    <source>
        <dbReference type="Proteomes" id="UP000295719"/>
    </source>
</evidence>
<dbReference type="InterPro" id="IPR042490">
    <property type="entry name" value="Thio_Ohase/BAAT_N"/>
</dbReference>
<dbReference type="Proteomes" id="UP000295719">
    <property type="component" value="Unassembled WGS sequence"/>
</dbReference>
<dbReference type="InterPro" id="IPR029058">
    <property type="entry name" value="AB_hydrolase_fold"/>
</dbReference>
<evidence type="ECO:0000313" key="5">
    <source>
        <dbReference type="EMBL" id="TCV98837.1"/>
    </source>
</evidence>
<dbReference type="InterPro" id="IPR016662">
    <property type="entry name" value="Acyl-CoA_thioEstase_long-chain"/>
</dbReference>
<feature type="active site" description="Charge relay system" evidence="2">
    <location>
        <position position="377"/>
    </location>
</feature>
<keyword evidence="5" id="KW-0808">Transferase</keyword>
<dbReference type="EMBL" id="SMCR01000002">
    <property type="protein sequence ID" value="TCV98837.1"/>
    <property type="molecule type" value="Genomic_DNA"/>
</dbReference>
<reference evidence="5 6" key="1">
    <citation type="submission" date="2019-03" db="EMBL/GenBank/DDBJ databases">
        <title>Genomic Encyclopedia of Type Strains, Phase IV (KMG-IV): sequencing the most valuable type-strain genomes for metagenomic binning, comparative biology and taxonomic classification.</title>
        <authorList>
            <person name="Goeker M."/>
        </authorList>
    </citation>
    <scope>NUCLEOTIDE SEQUENCE [LARGE SCALE GENOMIC DNA]</scope>
    <source>
        <strain evidence="5 6">DSM 19580</strain>
    </source>
</reference>
<dbReference type="GO" id="GO:0047617">
    <property type="term" value="F:fatty acyl-CoA hydrolase activity"/>
    <property type="evidence" value="ECO:0007669"/>
    <property type="project" value="TreeGrafter"/>
</dbReference>
<dbReference type="SUPFAM" id="SSF53474">
    <property type="entry name" value="alpha/beta-Hydrolases"/>
    <property type="match status" value="1"/>
</dbReference>
<dbReference type="GO" id="GO:0006637">
    <property type="term" value="P:acyl-CoA metabolic process"/>
    <property type="evidence" value="ECO:0007669"/>
    <property type="project" value="InterPro"/>
</dbReference>
<comment type="similarity">
    <text evidence="1">Belongs to the C/M/P thioester hydrolase family.</text>
</comment>
<dbReference type="Gene3D" id="3.40.50.1820">
    <property type="entry name" value="alpha/beta hydrolase"/>
    <property type="match status" value="1"/>
</dbReference>
<dbReference type="InterPro" id="IPR014940">
    <property type="entry name" value="BAAT_C"/>
</dbReference>
<dbReference type="PANTHER" id="PTHR10824">
    <property type="entry name" value="ACYL-COENZYME A THIOESTERASE-RELATED"/>
    <property type="match status" value="1"/>
</dbReference>
<proteinExistence type="inferred from homology"/>
<dbReference type="PIRSF" id="PIRSF016521">
    <property type="entry name" value="Acyl-CoA_hydro"/>
    <property type="match status" value="1"/>
</dbReference>
<dbReference type="Gene3D" id="2.60.40.2240">
    <property type="entry name" value="Acyl-CoA thioester hydrolase/BAAT N-terminal domain"/>
    <property type="match status" value="1"/>
</dbReference>
<evidence type="ECO:0000256" key="1">
    <source>
        <dbReference type="ARBA" id="ARBA00006538"/>
    </source>
</evidence>
<feature type="domain" description="BAAT/Acyl-CoA thioester hydrolase C-terminal" evidence="4">
    <location>
        <begin position="197"/>
        <end position="253"/>
    </location>
</feature>
<name>A0A4R3Z1Q6_9GAMM</name>
<dbReference type="Pfam" id="PF08840">
    <property type="entry name" value="BAAT_C"/>
    <property type="match status" value="2"/>
</dbReference>
<dbReference type="OrthoDB" id="9780765at2"/>